<dbReference type="InterPro" id="IPR003557">
    <property type="entry name" value="Cyt_c_biogenesis_CcmC"/>
</dbReference>
<dbReference type="PANTHER" id="PTHR30071">
    <property type="entry name" value="HEME EXPORTER PROTEIN C"/>
    <property type="match status" value="1"/>
</dbReference>
<evidence type="ECO:0000256" key="7">
    <source>
        <dbReference type="SAM" id="Phobius"/>
    </source>
</evidence>
<dbReference type="Proteomes" id="UP000185744">
    <property type="component" value="Unassembled WGS sequence"/>
</dbReference>
<feature type="transmembrane region" description="Helical" evidence="7">
    <location>
        <begin position="147"/>
        <end position="166"/>
    </location>
</feature>
<feature type="transmembrane region" description="Helical" evidence="7">
    <location>
        <begin position="42"/>
        <end position="66"/>
    </location>
</feature>
<keyword evidence="5 7" id="KW-1133">Transmembrane helix</keyword>
<evidence type="ECO:0000256" key="4">
    <source>
        <dbReference type="ARBA" id="ARBA00022748"/>
    </source>
</evidence>
<dbReference type="InterPro" id="IPR002541">
    <property type="entry name" value="Cyt_c_assembly"/>
</dbReference>
<organism evidence="9 10">
    <name type="scientific">Methanohalarchaeum thermophilum</name>
    <dbReference type="NCBI Taxonomy" id="1903181"/>
    <lineage>
        <taxon>Archaea</taxon>
        <taxon>Methanobacteriati</taxon>
        <taxon>Methanobacteriota</taxon>
        <taxon>Methanonatronarchaeia</taxon>
        <taxon>Methanonatronarchaeales</taxon>
        <taxon>Methanonatronarchaeaceae</taxon>
        <taxon>Candidatus Methanohalarchaeum</taxon>
    </lineage>
</organism>
<sequence>MGIIQKIFYYHVSSAWNAFLAFLIVAISSIIYLKTKENKWDIYALSSAEIGVIFSAITLITGSMWAKGSWNTWWTWDPRLTTALVMWLIYASYLTLRKSLKTEKKARLSAVFGIIAFTSVPITYLSIRIWPTIHPNLEFSLMLPAKMTLILSITAFTLLYIYLFHLRTKIEKTKEKIKKLKTTK</sequence>
<dbReference type="InterPro" id="IPR045062">
    <property type="entry name" value="Cyt_c_biogenesis_CcsA/CcmC"/>
</dbReference>
<dbReference type="GO" id="GO:0005886">
    <property type="term" value="C:plasma membrane"/>
    <property type="evidence" value="ECO:0007669"/>
    <property type="project" value="TreeGrafter"/>
</dbReference>
<evidence type="ECO:0000256" key="5">
    <source>
        <dbReference type="ARBA" id="ARBA00022989"/>
    </source>
</evidence>
<keyword evidence="10" id="KW-1185">Reference proteome</keyword>
<dbReference type="GO" id="GO:0015232">
    <property type="term" value="F:heme transmembrane transporter activity"/>
    <property type="evidence" value="ECO:0007669"/>
    <property type="project" value="InterPro"/>
</dbReference>
<dbReference type="EMBL" id="MSDW01000002">
    <property type="protein sequence ID" value="OKY77202.1"/>
    <property type="molecule type" value="Genomic_DNA"/>
</dbReference>
<evidence type="ECO:0000313" key="9">
    <source>
        <dbReference type="EMBL" id="OKY77202.1"/>
    </source>
</evidence>
<keyword evidence="4" id="KW-0201">Cytochrome c-type biogenesis</keyword>
<gene>
    <name evidence="9" type="ORF">BTN85_1850</name>
</gene>
<comment type="subcellular location">
    <subcellularLocation>
        <location evidence="1">Membrane</location>
        <topology evidence="1">Multi-pass membrane protein</topology>
    </subcellularLocation>
</comment>
<feature type="transmembrane region" description="Helical" evidence="7">
    <location>
        <begin position="78"/>
        <end position="96"/>
    </location>
</feature>
<dbReference type="PRINTS" id="PR01386">
    <property type="entry name" value="CCMCBIOGNSIS"/>
</dbReference>
<dbReference type="Pfam" id="PF01578">
    <property type="entry name" value="Cytochrom_C_asm"/>
    <property type="match status" value="1"/>
</dbReference>
<name>A0A1Q6DS95_METT1</name>
<comment type="caution">
    <text evidence="9">The sequence shown here is derived from an EMBL/GenBank/DDBJ whole genome shotgun (WGS) entry which is preliminary data.</text>
</comment>
<evidence type="ECO:0000313" key="10">
    <source>
        <dbReference type="Proteomes" id="UP000185744"/>
    </source>
</evidence>
<evidence type="ECO:0000256" key="6">
    <source>
        <dbReference type="ARBA" id="ARBA00023136"/>
    </source>
</evidence>
<proteinExistence type="inferred from homology"/>
<evidence type="ECO:0000256" key="1">
    <source>
        <dbReference type="ARBA" id="ARBA00004141"/>
    </source>
</evidence>
<feature type="transmembrane region" description="Helical" evidence="7">
    <location>
        <begin position="15"/>
        <end position="33"/>
    </location>
</feature>
<dbReference type="AlphaFoldDB" id="A0A1Q6DS95"/>
<protein>
    <submittedName>
        <fullName evidence="9">ABC-type transport system involved in cytochrome c biogenesis permease component</fullName>
    </submittedName>
</protein>
<feature type="transmembrane region" description="Helical" evidence="7">
    <location>
        <begin position="108"/>
        <end position="127"/>
    </location>
</feature>
<dbReference type="GO" id="GO:0017004">
    <property type="term" value="P:cytochrome complex assembly"/>
    <property type="evidence" value="ECO:0007669"/>
    <property type="project" value="UniProtKB-KW"/>
</dbReference>
<evidence type="ECO:0000256" key="2">
    <source>
        <dbReference type="ARBA" id="ARBA00005840"/>
    </source>
</evidence>
<evidence type="ECO:0000259" key="8">
    <source>
        <dbReference type="Pfam" id="PF01578"/>
    </source>
</evidence>
<dbReference type="STRING" id="1903181.BTN85_1850"/>
<keyword evidence="6 7" id="KW-0472">Membrane</keyword>
<accession>A0A1Q6DS95</accession>
<feature type="domain" description="Cytochrome c assembly protein" evidence="8">
    <location>
        <begin position="5"/>
        <end position="134"/>
    </location>
</feature>
<keyword evidence="3 7" id="KW-0812">Transmembrane</keyword>
<evidence type="ECO:0000256" key="3">
    <source>
        <dbReference type="ARBA" id="ARBA00022692"/>
    </source>
</evidence>
<dbReference type="GO" id="GO:0020037">
    <property type="term" value="F:heme binding"/>
    <property type="evidence" value="ECO:0007669"/>
    <property type="project" value="InterPro"/>
</dbReference>
<comment type="similarity">
    <text evidence="2">Belongs to the CcmC/CycZ/HelC family.</text>
</comment>
<dbReference type="PANTHER" id="PTHR30071:SF1">
    <property type="entry name" value="CYTOCHROME B_B6 PROTEIN-RELATED"/>
    <property type="match status" value="1"/>
</dbReference>
<reference evidence="9" key="1">
    <citation type="submission" date="2016-12" db="EMBL/GenBank/DDBJ databases">
        <title>Discovery of methanogenic haloarchaea.</title>
        <authorList>
            <person name="Sorokin D.Y."/>
            <person name="Makarova K.S."/>
            <person name="Abbas B."/>
            <person name="Ferrer M."/>
            <person name="Golyshin P.N."/>
        </authorList>
    </citation>
    <scope>NUCLEOTIDE SEQUENCE [LARGE SCALE GENOMIC DNA]</scope>
    <source>
        <strain evidence="9">HMET1</strain>
    </source>
</reference>
<dbReference type="InParanoid" id="A0A1Q6DS95"/>